<organism evidence="2">
    <name type="scientific">Human herpesvirus 1</name>
    <name type="common">HHV-1</name>
    <name type="synonym">Human herpes simplex virus 1</name>
    <dbReference type="NCBI Taxonomy" id="10298"/>
    <lineage>
        <taxon>Viruses</taxon>
        <taxon>Duplodnaviria</taxon>
        <taxon>Heunggongvirae</taxon>
        <taxon>Peploviricota</taxon>
        <taxon>Herviviricetes</taxon>
        <taxon>Herpesvirales</taxon>
        <taxon>Orthoherpesviridae</taxon>
        <taxon>Alphaherpesvirinae</taxon>
        <taxon>Simplexvirus</taxon>
        <taxon>Simplexvirus humanalpha1</taxon>
    </lineage>
</organism>
<sequence length="120" mass="12957">MTRSSGCPATGKASSSSPPALHSISKHMSLYAGRSLMPPSMARLSAVQLNSTSLDVPKAIGARGWASVLFRPGLRRYQPKVTNPGLSRMNRVVASTPPSYFLMAGQKLSHRYDSTRPLRT</sequence>
<organismHost>
    <name type="scientific">Homo sapiens</name>
    <name type="common">Human</name>
    <dbReference type="NCBI Taxonomy" id="9606"/>
</organismHost>
<protein>
    <submittedName>
        <fullName evidence="2">Uncharacterized protein</fullName>
    </submittedName>
</protein>
<dbReference type="EMBL" id="MG999840">
    <property type="protein sequence ID" value="AWW08004.1"/>
    <property type="molecule type" value="Genomic_DNA"/>
</dbReference>
<evidence type="ECO:0000256" key="1">
    <source>
        <dbReference type="SAM" id="MobiDB-lite"/>
    </source>
</evidence>
<reference evidence="2" key="1">
    <citation type="journal article" date="2018" name="MSphere">
        <title>Ultrasensitive Capture of Human Herpes Simplex Virus Genomes Directly from Clinical Samples Reveals Extraordinarily Limited Evolution in Cell Culture.</title>
        <authorList>
            <person name="Greninger A.L."/>
            <person name="Roychoudhury P."/>
            <person name="Xie H."/>
            <person name="Casto A."/>
            <person name="Cent A."/>
            <person name="Pepper G."/>
            <person name="Koelle D.M."/>
            <person name="Huang M.L."/>
            <person name="Wald A."/>
            <person name="Johnston C."/>
            <person name="Jerome K.R."/>
        </authorList>
    </citation>
    <scope>NUCLEOTIDE SEQUENCE</scope>
    <source>
        <strain evidence="2">2006-57630</strain>
    </source>
</reference>
<accession>A0A2Z4GZU8</accession>
<name>A0A2Z4GZU8_HHV1</name>
<evidence type="ECO:0000313" key="2">
    <source>
        <dbReference type="EMBL" id="AWW08004.1"/>
    </source>
</evidence>
<proteinExistence type="predicted"/>
<feature type="region of interest" description="Disordered" evidence="1">
    <location>
        <begin position="1"/>
        <end position="21"/>
    </location>
</feature>